<reference evidence="2 3" key="1">
    <citation type="submission" date="2023-07" db="EMBL/GenBank/DDBJ databases">
        <title>Sorghum-associated microbial communities from plants grown in Nebraska, USA.</title>
        <authorList>
            <person name="Schachtman D."/>
        </authorList>
    </citation>
    <scope>NUCLEOTIDE SEQUENCE [LARGE SCALE GENOMIC DNA]</scope>
    <source>
        <strain evidence="2 3">BE240</strain>
    </source>
</reference>
<sequence>MWRDLLMYGVLPLWVLGGLVEGWCHRRTHINAPASRRETAYHLTLLAQMGLGGLAALWLEINLAMLVLLLALFLLHEATHWLEIGRPRGTRELQAAERMAYSFLELLPLFTVLCLIALHGSQAGGWLDPREWQLRWKDEPLPPGYVLTLCTVIALFHIVPRLEDTVRHWRAGSPGASLR</sequence>
<dbReference type="EMBL" id="JAVDWE010000005">
    <property type="protein sequence ID" value="MDR7094311.1"/>
    <property type="molecule type" value="Genomic_DNA"/>
</dbReference>
<dbReference type="RefSeq" id="WP_204733321.1">
    <property type="nucleotide sequence ID" value="NZ_JAVDWE010000005.1"/>
</dbReference>
<keyword evidence="1" id="KW-1133">Transmembrane helix</keyword>
<gene>
    <name evidence="2" type="ORF">J2X09_002052</name>
</gene>
<proteinExistence type="predicted"/>
<name>A0ABU1VA21_9BURK</name>
<evidence type="ECO:0000256" key="1">
    <source>
        <dbReference type="SAM" id="Phobius"/>
    </source>
</evidence>
<evidence type="ECO:0008006" key="4">
    <source>
        <dbReference type="Google" id="ProtNLM"/>
    </source>
</evidence>
<evidence type="ECO:0000313" key="2">
    <source>
        <dbReference type="EMBL" id="MDR7094311.1"/>
    </source>
</evidence>
<feature type="transmembrane region" description="Helical" evidence="1">
    <location>
        <begin position="65"/>
        <end position="82"/>
    </location>
</feature>
<keyword evidence="1" id="KW-0472">Membrane</keyword>
<dbReference type="Proteomes" id="UP001265550">
    <property type="component" value="Unassembled WGS sequence"/>
</dbReference>
<feature type="transmembrane region" description="Helical" evidence="1">
    <location>
        <begin position="141"/>
        <end position="160"/>
    </location>
</feature>
<comment type="caution">
    <text evidence="2">The sequence shown here is derived from an EMBL/GenBank/DDBJ whole genome shotgun (WGS) entry which is preliminary data.</text>
</comment>
<evidence type="ECO:0000313" key="3">
    <source>
        <dbReference type="Proteomes" id="UP001265550"/>
    </source>
</evidence>
<protein>
    <recommendedName>
        <fullName evidence="4">Diguanylate cyclase</fullName>
    </recommendedName>
</protein>
<keyword evidence="1" id="KW-0812">Transmembrane</keyword>
<accession>A0ABU1VA21</accession>
<feature type="transmembrane region" description="Helical" evidence="1">
    <location>
        <begin position="103"/>
        <end position="121"/>
    </location>
</feature>
<keyword evidence="3" id="KW-1185">Reference proteome</keyword>
<organism evidence="2 3">
    <name type="scientific">Hydrogenophaga laconesensis</name>
    <dbReference type="NCBI Taxonomy" id="1805971"/>
    <lineage>
        <taxon>Bacteria</taxon>
        <taxon>Pseudomonadati</taxon>
        <taxon>Pseudomonadota</taxon>
        <taxon>Betaproteobacteria</taxon>
        <taxon>Burkholderiales</taxon>
        <taxon>Comamonadaceae</taxon>
        <taxon>Hydrogenophaga</taxon>
    </lineage>
</organism>